<accession>A0ABM5JZJ9</accession>
<protein>
    <recommendedName>
        <fullName evidence="3">Ionotropic glutamate receptor C-terminal domain-containing protein</fullName>
    </recommendedName>
</protein>
<dbReference type="GeneID" id="126882445"/>
<organism evidence="4 5">
    <name type="scientific">Diabrotica virgifera virgifera</name>
    <name type="common">western corn rootworm</name>
    <dbReference type="NCBI Taxonomy" id="50390"/>
    <lineage>
        <taxon>Eukaryota</taxon>
        <taxon>Metazoa</taxon>
        <taxon>Ecdysozoa</taxon>
        <taxon>Arthropoda</taxon>
        <taxon>Hexapoda</taxon>
        <taxon>Insecta</taxon>
        <taxon>Pterygota</taxon>
        <taxon>Neoptera</taxon>
        <taxon>Endopterygota</taxon>
        <taxon>Coleoptera</taxon>
        <taxon>Polyphaga</taxon>
        <taxon>Cucujiformia</taxon>
        <taxon>Chrysomeloidea</taxon>
        <taxon>Chrysomelidae</taxon>
        <taxon>Galerucinae</taxon>
        <taxon>Diabroticina</taxon>
        <taxon>Diabroticites</taxon>
        <taxon>Diabrotica</taxon>
    </lineage>
</organism>
<evidence type="ECO:0000313" key="4">
    <source>
        <dbReference type="EnsemblMetazoa" id="XP_050503367.1"/>
    </source>
</evidence>
<evidence type="ECO:0000259" key="3">
    <source>
        <dbReference type="Pfam" id="PF00060"/>
    </source>
</evidence>
<reference evidence="4" key="1">
    <citation type="submission" date="2025-05" db="UniProtKB">
        <authorList>
            <consortium name="EnsemblMetazoa"/>
        </authorList>
    </citation>
    <scope>IDENTIFICATION</scope>
</reference>
<sequence length="172" mass="19936">MLTEERARAINFLAKADTWKIRFLLKKPSMSYVENIYLMTFTAEVWIATVSILFVFCLAIYFLMNWEKKELQNENQNISKKYTVSDASLLSFEALCQQGSELKSKTYAGKILLFLLFAALMFLYSAYSGYILVLLQSTTPIKSIRHLVDSRLEVGGINVSYQFPHYNDFSRF</sequence>
<comment type="similarity">
    <text evidence="1">Belongs to the glutamate-gated ion channel (TC 1.A.10.1) family.</text>
</comment>
<dbReference type="InterPro" id="IPR001320">
    <property type="entry name" value="Iontro_rcpt_C"/>
</dbReference>
<feature type="domain" description="Ionotropic glutamate receptor C-terminal" evidence="3">
    <location>
        <begin position="43"/>
        <end position="149"/>
    </location>
</feature>
<dbReference type="Proteomes" id="UP001652700">
    <property type="component" value="Unplaced"/>
</dbReference>
<evidence type="ECO:0000256" key="1">
    <source>
        <dbReference type="ARBA" id="ARBA00008685"/>
    </source>
</evidence>
<keyword evidence="2" id="KW-1133">Transmembrane helix</keyword>
<evidence type="ECO:0000256" key="2">
    <source>
        <dbReference type="SAM" id="Phobius"/>
    </source>
</evidence>
<dbReference type="EnsemblMetazoa" id="XM_050647410.1">
    <property type="protein sequence ID" value="XP_050503367.1"/>
    <property type="gene ID" value="LOC126882445"/>
</dbReference>
<feature type="transmembrane region" description="Helical" evidence="2">
    <location>
        <begin position="36"/>
        <end position="64"/>
    </location>
</feature>
<feature type="transmembrane region" description="Helical" evidence="2">
    <location>
        <begin position="111"/>
        <end position="135"/>
    </location>
</feature>
<proteinExistence type="inferred from homology"/>
<dbReference type="Pfam" id="PF00060">
    <property type="entry name" value="Lig_chan"/>
    <property type="match status" value="1"/>
</dbReference>
<evidence type="ECO:0000313" key="5">
    <source>
        <dbReference type="Proteomes" id="UP001652700"/>
    </source>
</evidence>
<keyword evidence="5" id="KW-1185">Reference proteome</keyword>
<name>A0ABM5JZJ9_DIAVI</name>
<dbReference type="Gene3D" id="1.10.287.70">
    <property type="match status" value="1"/>
</dbReference>
<keyword evidence="2" id="KW-0472">Membrane</keyword>
<dbReference type="RefSeq" id="XP_050503367.1">
    <property type="nucleotide sequence ID" value="XM_050647410.1"/>
</dbReference>
<keyword evidence="2" id="KW-0812">Transmembrane</keyword>